<keyword evidence="2" id="KW-1133">Transmembrane helix</keyword>
<feature type="compositionally biased region" description="Basic and acidic residues" evidence="1">
    <location>
        <begin position="79"/>
        <end position="88"/>
    </location>
</feature>
<feature type="compositionally biased region" description="Polar residues" evidence="1">
    <location>
        <begin position="101"/>
        <end position="112"/>
    </location>
</feature>
<feature type="transmembrane region" description="Helical" evidence="2">
    <location>
        <begin position="6"/>
        <end position="23"/>
    </location>
</feature>
<dbReference type="Proteomes" id="UP000799440">
    <property type="component" value="Unassembled WGS sequence"/>
</dbReference>
<dbReference type="EMBL" id="MU006573">
    <property type="protein sequence ID" value="KAF2747317.1"/>
    <property type="molecule type" value="Genomic_DNA"/>
</dbReference>
<feature type="compositionally biased region" description="Basic and acidic residues" evidence="1">
    <location>
        <begin position="152"/>
        <end position="199"/>
    </location>
</feature>
<protein>
    <submittedName>
        <fullName evidence="3">Uncharacterized protein</fullName>
    </submittedName>
</protein>
<name>A0A6A6VDV7_9PLEO</name>
<accession>A0A6A6VDV7</accession>
<keyword evidence="2" id="KW-0472">Membrane</keyword>
<evidence type="ECO:0000256" key="1">
    <source>
        <dbReference type="SAM" id="MobiDB-lite"/>
    </source>
</evidence>
<dbReference type="OrthoDB" id="4207724at2759"/>
<gene>
    <name evidence="3" type="ORF">M011DRAFT_494467</name>
</gene>
<feature type="compositionally biased region" description="Low complexity" evidence="1">
    <location>
        <begin position="307"/>
        <end position="321"/>
    </location>
</feature>
<evidence type="ECO:0000313" key="4">
    <source>
        <dbReference type="Proteomes" id="UP000799440"/>
    </source>
</evidence>
<dbReference type="AlphaFoldDB" id="A0A6A6VDV7"/>
<feature type="compositionally biased region" description="Low complexity" evidence="1">
    <location>
        <begin position="27"/>
        <end position="40"/>
    </location>
</feature>
<keyword evidence="2" id="KW-0812">Transmembrane</keyword>
<evidence type="ECO:0000313" key="3">
    <source>
        <dbReference type="EMBL" id="KAF2747317.1"/>
    </source>
</evidence>
<feature type="region of interest" description="Disordered" evidence="1">
    <location>
        <begin position="280"/>
        <end position="321"/>
    </location>
</feature>
<feature type="compositionally biased region" description="Basic and acidic residues" evidence="1">
    <location>
        <begin position="50"/>
        <end position="59"/>
    </location>
</feature>
<sequence>MSLYIIFRWAVVLALGGAVYVYYKSKPSTGRSRGRSLTRTNKTSAAGTDSHPKHTDNHPKGAWKPNPKAKAPRKTAKKVVQETKKKVEPYIPEAASDDKTQASPESSITSKIPSGKDVSDMLDPKGFAPTVMRIIPSDKPARPSKPQQLRAEPVHETKKQRQNKKKAEEAKEARQQAEKERQMLLENQRRTAREARGEPAKNGLQSSKAPTTNAWASGRPASTESPALLDTFEPQTAAPVPNRVADAVNGTASNGQGLANGLSEEEQLRLVLEDSAWETVPKGKKGKKTKGVEDADEVQPLVEAPKKAAPAKQAPAPKVEAKAQLPRFSAIEELPDVGHPLDSEWKVL</sequence>
<reference evidence="3" key="1">
    <citation type="journal article" date="2020" name="Stud. Mycol.">
        <title>101 Dothideomycetes genomes: a test case for predicting lifestyles and emergence of pathogens.</title>
        <authorList>
            <person name="Haridas S."/>
            <person name="Albert R."/>
            <person name="Binder M."/>
            <person name="Bloem J."/>
            <person name="Labutti K."/>
            <person name="Salamov A."/>
            <person name="Andreopoulos B."/>
            <person name="Baker S."/>
            <person name="Barry K."/>
            <person name="Bills G."/>
            <person name="Bluhm B."/>
            <person name="Cannon C."/>
            <person name="Castanera R."/>
            <person name="Culley D."/>
            <person name="Daum C."/>
            <person name="Ezra D."/>
            <person name="Gonzalez J."/>
            <person name="Henrissat B."/>
            <person name="Kuo A."/>
            <person name="Liang C."/>
            <person name="Lipzen A."/>
            <person name="Lutzoni F."/>
            <person name="Magnuson J."/>
            <person name="Mondo S."/>
            <person name="Nolan M."/>
            <person name="Ohm R."/>
            <person name="Pangilinan J."/>
            <person name="Park H.-J."/>
            <person name="Ramirez L."/>
            <person name="Alfaro M."/>
            <person name="Sun H."/>
            <person name="Tritt A."/>
            <person name="Yoshinaga Y."/>
            <person name="Zwiers L.-H."/>
            <person name="Turgeon B."/>
            <person name="Goodwin S."/>
            <person name="Spatafora J."/>
            <person name="Crous P."/>
            <person name="Grigoriev I."/>
        </authorList>
    </citation>
    <scope>NUCLEOTIDE SEQUENCE</scope>
    <source>
        <strain evidence="3">CBS 119925</strain>
    </source>
</reference>
<feature type="compositionally biased region" description="Low complexity" evidence="1">
    <location>
        <begin position="60"/>
        <end position="69"/>
    </location>
</feature>
<keyword evidence="4" id="KW-1185">Reference proteome</keyword>
<evidence type="ECO:0000256" key="2">
    <source>
        <dbReference type="SAM" id="Phobius"/>
    </source>
</evidence>
<proteinExistence type="predicted"/>
<feature type="region of interest" description="Disordered" evidence="1">
    <location>
        <begin position="27"/>
        <end position="261"/>
    </location>
</feature>
<organism evidence="3 4">
    <name type="scientific">Sporormia fimetaria CBS 119925</name>
    <dbReference type="NCBI Taxonomy" id="1340428"/>
    <lineage>
        <taxon>Eukaryota</taxon>
        <taxon>Fungi</taxon>
        <taxon>Dikarya</taxon>
        <taxon>Ascomycota</taxon>
        <taxon>Pezizomycotina</taxon>
        <taxon>Dothideomycetes</taxon>
        <taxon>Pleosporomycetidae</taxon>
        <taxon>Pleosporales</taxon>
        <taxon>Sporormiaceae</taxon>
        <taxon>Sporormia</taxon>
    </lineage>
</organism>
<feature type="compositionally biased region" description="Polar residues" evidence="1">
    <location>
        <begin position="203"/>
        <end position="225"/>
    </location>
</feature>